<evidence type="ECO:0000256" key="4">
    <source>
        <dbReference type="SAM" id="MobiDB-lite"/>
    </source>
</evidence>
<evidence type="ECO:0000256" key="3">
    <source>
        <dbReference type="ARBA" id="ARBA00023242"/>
    </source>
</evidence>
<evidence type="ECO:0000256" key="1">
    <source>
        <dbReference type="ARBA" id="ARBA00004123"/>
    </source>
</evidence>
<organism evidence="7 8">
    <name type="scientific">Endocarpon pusillum</name>
    <dbReference type="NCBI Taxonomy" id="364733"/>
    <lineage>
        <taxon>Eukaryota</taxon>
        <taxon>Fungi</taxon>
        <taxon>Dikarya</taxon>
        <taxon>Ascomycota</taxon>
        <taxon>Pezizomycotina</taxon>
        <taxon>Eurotiomycetes</taxon>
        <taxon>Chaetothyriomycetidae</taxon>
        <taxon>Verrucariales</taxon>
        <taxon>Verrucariaceae</taxon>
        <taxon>Endocarpon</taxon>
    </lineage>
</organism>
<evidence type="ECO:0000313" key="8">
    <source>
        <dbReference type="Proteomes" id="UP000606974"/>
    </source>
</evidence>
<feature type="compositionally biased region" description="Basic and acidic residues" evidence="4">
    <location>
        <begin position="90"/>
        <end position="125"/>
    </location>
</feature>
<feature type="compositionally biased region" description="Polar residues" evidence="4">
    <location>
        <begin position="394"/>
        <end position="407"/>
    </location>
</feature>
<feature type="compositionally biased region" description="Polar residues" evidence="4">
    <location>
        <begin position="250"/>
        <end position="259"/>
    </location>
</feature>
<evidence type="ECO:0000259" key="6">
    <source>
        <dbReference type="Pfam" id="PF15459"/>
    </source>
</evidence>
<dbReference type="InterPro" id="IPR029190">
    <property type="entry name" value="Rrp14/SURF6_C"/>
</dbReference>
<feature type="region of interest" description="Disordered" evidence="4">
    <location>
        <begin position="31"/>
        <end position="187"/>
    </location>
</feature>
<feature type="compositionally biased region" description="Basic and acidic residues" evidence="4">
    <location>
        <begin position="274"/>
        <end position="291"/>
    </location>
</feature>
<feature type="compositionally biased region" description="Basic and acidic residues" evidence="4">
    <location>
        <begin position="325"/>
        <end position="339"/>
    </location>
</feature>
<feature type="region of interest" description="Disordered" evidence="4">
    <location>
        <begin position="199"/>
        <end position="533"/>
    </location>
</feature>
<feature type="compositionally biased region" description="Basic and acidic residues" evidence="4">
    <location>
        <begin position="53"/>
        <end position="71"/>
    </location>
</feature>
<dbReference type="Pfam" id="PF15459">
    <property type="entry name" value="RRP14"/>
    <property type="match status" value="1"/>
</dbReference>
<dbReference type="PANTHER" id="PTHR14369">
    <property type="entry name" value="SURFEIT LOCUS PROTEIN 6"/>
    <property type="match status" value="1"/>
</dbReference>
<feature type="domain" description="Ribosomal RNA-processing protein 14/surfeit locus protein 6 C-terminal" evidence="5">
    <location>
        <begin position="301"/>
        <end position="497"/>
    </location>
</feature>
<dbReference type="InterPro" id="IPR007019">
    <property type="entry name" value="SURF6"/>
</dbReference>
<evidence type="ECO:0000256" key="2">
    <source>
        <dbReference type="ARBA" id="ARBA00005904"/>
    </source>
</evidence>
<feature type="compositionally biased region" description="Basic and acidic residues" evidence="4">
    <location>
        <begin position="299"/>
        <end position="315"/>
    </location>
</feature>
<accession>A0A8H7A5K7</accession>
<dbReference type="GO" id="GO:0003677">
    <property type="term" value="F:DNA binding"/>
    <property type="evidence" value="ECO:0007669"/>
    <property type="project" value="TreeGrafter"/>
</dbReference>
<feature type="compositionally biased region" description="Basic and acidic residues" evidence="4">
    <location>
        <begin position="435"/>
        <end position="465"/>
    </location>
</feature>
<keyword evidence="8" id="KW-1185">Reference proteome</keyword>
<keyword evidence="3" id="KW-0539">Nucleus</keyword>
<name>A0A8H7A5K7_9EURO</name>
<dbReference type="EMBL" id="JAACFV010000200">
    <property type="protein sequence ID" value="KAF7503055.1"/>
    <property type="molecule type" value="Genomic_DNA"/>
</dbReference>
<protein>
    <recommendedName>
        <fullName evidence="9">Ribosomal RNA-processing protein 14/surfeit locus protein 6 C-terminal domain-containing protein</fullName>
    </recommendedName>
</protein>
<feature type="compositionally biased region" description="Basic and acidic residues" evidence="4">
    <location>
        <begin position="411"/>
        <end position="427"/>
    </location>
</feature>
<feature type="compositionally biased region" description="Basic and acidic residues" evidence="4">
    <location>
        <begin position="474"/>
        <end position="494"/>
    </location>
</feature>
<comment type="subcellular location">
    <subcellularLocation>
        <location evidence="1">Nucleus</location>
    </subcellularLocation>
</comment>
<evidence type="ECO:0000313" key="7">
    <source>
        <dbReference type="EMBL" id="KAF7503055.1"/>
    </source>
</evidence>
<comment type="similarity">
    <text evidence="2">Belongs to the SURF6 family.</text>
</comment>
<dbReference type="OrthoDB" id="444809at2759"/>
<evidence type="ECO:0000259" key="5">
    <source>
        <dbReference type="Pfam" id="PF04935"/>
    </source>
</evidence>
<comment type="caution">
    <text evidence="7">The sequence shown here is derived from an EMBL/GenBank/DDBJ whole genome shotgun (WGS) entry which is preliminary data.</text>
</comment>
<dbReference type="GO" id="GO:0042273">
    <property type="term" value="P:ribosomal large subunit biogenesis"/>
    <property type="evidence" value="ECO:0007669"/>
    <property type="project" value="TreeGrafter"/>
</dbReference>
<feature type="compositionally biased region" description="Basic residues" evidence="4">
    <location>
        <begin position="135"/>
        <end position="164"/>
    </location>
</feature>
<dbReference type="InterPro" id="IPR029188">
    <property type="entry name" value="Rrp14_N"/>
</dbReference>
<reference evidence="7" key="1">
    <citation type="submission" date="2020-02" db="EMBL/GenBank/DDBJ databases">
        <authorList>
            <person name="Palmer J.M."/>
        </authorList>
    </citation>
    <scope>NUCLEOTIDE SEQUENCE</scope>
    <source>
        <strain evidence="7">EPUS1.4</strain>
        <tissue evidence="7">Thallus</tissue>
    </source>
</reference>
<dbReference type="GO" id="GO:0003723">
    <property type="term" value="F:RNA binding"/>
    <property type="evidence" value="ECO:0007669"/>
    <property type="project" value="TreeGrafter"/>
</dbReference>
<dbReference type="AlphaFoldDB" id="A0A8H7A5K7"/>
<gene>
    <name evidence="7" type="ORF">GJ744_004693</name>
</gene>
<dbReference type="GO" id="GO:0042274">
    <property type="term" value="P:ribosomal small subunit biogenesis"/>
    <property type="evidence" value="ECO:0007669"/>
    <property type="project" value="TreeGrafter"/>
</dbReference>
<proteinExistence type="inferred from homology"/>
<evidence type="ECO:0008006" key="9">
    <source>
        <dbReference type="Google" id="ProtNLM"/>
    </source>
</evidence>
<dbReference type="GO" id="GO:0005730">
    <property type="term" value="C:nucleolus"/>
    <property type="evidence" value="ECO:0007669"/>
    <property type="project" value="TreeGrafter"/>
</dbReference>
<dbReference type="Pfam" id="PF04935">
    <property type="entry name" value="SURF6"/>
    <property type="match status" value="1"/>
</dbReference>
<sequence>MPDELEERLRSHADAFNSLLSLIPAKLYYGEDVSDQWQRKKQTPAQKRAARMAKLDPDNAKSAKDVMDERAAAASKRKREEEGENDDDGPTEKQREGLKLHDQQQKRRKTSKEQSNAEHGADNKENGTSVEDQKRRKAEKKAAKKQRSQARKLKAQQKAERKKAQKEAALSNEVDGGINVGLDEMGNEEEDLEMVDAVDIAEKNTNTTGDRQSTASPSPEITSPMRSPHLHSGTSSISSILPPSDHPITPKSTTTNLAQTIPPPVDPSALTPKQRLEARISALRAERKADGPDGCPPRNRQELLESRRRKDEERRAHKKELRRKAKEEEIRKQEEEIAKRFSPGGSGSLIASPRSPMEPGNNFSFGRVAFGDGTQADSSLSSLLGPPKKKGPSDANTALQAAQNKASRLSGLDEAKRADIQQKDIWLKAKKKAHGERVRDDTSLLKKALKRQEGEKKKSEKEWQGRIEGVAKSQEMKQRRREQNLSKRKEEKGGGGKNKKKGSGGGAGKKAKVKRPGFEGSFKTKPGKGKKSV</sequence>
<dbReference type="PANTHER" id="PTHR14369:SF0">
    <property type="entry name" value="SURFEIT LOCUS PROTEIN 6"/>
    <property type="match status" value="1"/>
</dbReference>
<dbReference type="Proteomes" id="UP000606974">
    <property type="component" value="Unassembled WGS sequence"/>
</dbReference>
<feature type="compositionally biased region" description="Polar residues" evidence="4">
    <location>
        <begin position="203"/>
        <end position="225"/>
    </location>
</feature>
<feature type="compositionally biased region" description="Polar residues" evidence="4">
    <location>
        <begin position="232"/>
        <end position="241"/>
    </location>
</feature>
<feature type="domain" description="Ribosomal RNA-processing protein 14 N-terminal" evidence="6">
    <location>
        <begin position="8"/>
        <end position="58"/>
    </location>
</feature>